<evidence type="ECO:0000313" key="1">
    <source>
        <dbReference type="EMBL" id="ONM20849.1"/>
    </source>
</evidence>
<dbReference type="PaxDb" id="4577-AC211398.3_FGP002"/>
<proteinExistence type="predicted"/>
<name>A0A1D6ELU1_MAIZE</name>
<dbReference type="AlphaFoldDB" id="A0A1D6ELU1"/>
<dbReference type="EMBL" id="CM007648">
    <property type="protein sequence ID" value="ONM20849.1"/>
    <property type="molecule type" value="Genomic_DNA"/>
</dbReference>
<accession>A0A1D6ELU1</accession>
<dbReference type="InParanoid" id="A0A1D6ELU1"/>
<sequence>MERNSFPELSLEFGRKSNFYKLVIATYGCELNRRRAVVAWMATVLLRGYGGDESMIDGLRCYGGEKFGRAVTITTVVSLLRIARDN</sequence>
<organism evidence="1">
    <name type="scientific">Zea mays</name>
    <name type="common">Maize</name>
    <dbReference type="NCBI Taxonomy" id="4577"/>
    <lineage>
        <taxon>Eukaryota</taxon>
        <taxon>Viridiplantae</taxon>
        <taxon>Streptophyta</taxon>
        <taxon>Embryophyta</taxon>
        <taxon>Tracheophyta</taxon>
        <taxon>Spermatophyta</taxon>
        <taxon>Magnoliopsida</taxon>
        <taxon>Liliopsida</taxon>
        <taxon>Poales</taxon>
        <taxon>Poaceae</taxon>
        <taxon>PACMAD clade</taxon>
        <taxon>Panicoideae</taxon>
        <taxon>Andropogonodae</taxon>
        <taxon>Andropogoneae</taxon>
        <taxon>Tripsacinae</taxon>
        <taxon>Zea</taxon>
    </lineage>
</organism>
<gene>
    <name evidence="1" type="ORF">ZEAMMB73_Zm00001d005327</name>
</gene>
<reference evidence="1" key="1">
    <citation type="submission" date="2015-12" db="EMBL/GenBank/DDBJ databases">
        <title>Update maize B73 reference genome by single molecule sequencing technologies.</title>
        <authorList>
            <consortium name="Maize Genome Sequencing Project"/>
            <person name="Ware D."/>
        </authorList>
    </citation>
    <scope>NUCLEOTIDE SEQUENCE [LARGE SCALE GENOMIC DNA]</scope>
    <source>
        <tissue evidence="1">Seedling</tissue>
    </source>
</reference>
<dbReference type="ExpressionAtlas" id="A0A1D6ELU1">
    <property type="expression patterns" value="baseline"/>
</dbReference>
<protein>
    <submittedName>
        <fullName evidence="1">Uncharacterized protein</fullName>
    </submittedName>
</protein>